<accession>A0ABY4HGL8</accession>
<sequence>MVVNGRLNTTNVPRELRLILELLKCENSHQVTAINPDLFKDIDWELFIKQTKHHRIYPFLYSKIKGTDENMIPPNVIKDVSYEYKRNTFQMLHLSGQMEQLNQKFSEHQIKLLFLKGPVLAHDLYGDLSLRTSSDLDVLIPMDDLARTEQLLVSLGYKKDDYIQGVLSDWKWRHHHVTYFHPEQGVKVEVHWRLNPGPAKEPSFHELWERKRNITFTNQPVYLLSKEDLFLFLASHGARHGWSRLRWLVDIQQLMRQKVKWEDVSRLIKKYHYRHVGVQATILATQLLNTPLIKEIETTSKGEKLAQEAVFYLESMINLHNEPLSEEVASYHKRHLFSLMSIQQKLFFILSFLYPYPEDVATLPLPEKLHLLYFPLRPFLWGWRKTRKQVYPGRV</sequence>
<evidence type="ECO:0000313" key="2">
    <source>
        <dbReference type="Proteomes" id="UP000830326"/>
    </source>
</evidence>
<dbReference type="Proteomes" id="UP000830326">
    <property type="component" value="Chromosome"/>
</dbReference>
<dbReference type="InterPro" id="IPR043519">
    <property type="entry name" value="NT_sf"/>
</dbReference>
<evidence type="ECO:0000313" key="1">
    <source>
        <dbReference type="EMBL" id="UOR13774.1"/>
    </source>
</evidence>
<dbReference type="EMBL" id="CP095075">
    <property type="protein sequence ID" value="UOR13774.1"/>
    <property type="molecule type" value="Genomic_DNA"/>
</dbReference>
<dbReference type="RefSeq" id="WP_245035603.1">
    <property type="nucleotide sequence ID" value="NZ_CP095075.1"/>
</dbReference>
<reference evidence="1" key="1">
    <citation type="submission" date="2022-04" db="EMBL/GenBank/DDBJ databases">
        <title>Halobacillus sp. isolated from saltern.</title>
        <authorList>
            <person name="Won M."/>
            <person name="Lee C.-M."/>
            <person name="Woen H.-Y."/>
            <person name="Kwon S.-W."/>
        </authorList>
    </citation>
    <scope>NUCLEOTIDE SEQUENCE</scope>
    <source>
        <strain evidence="1">SSHM10-5</strain>
    </source>
</reference>
<name>A0ABY4HGL8_9BACI</name>
<gene>
    <name evidence="1" type="ORF">MUO15_10195</name>
</gene>
<dbReference type="SUPFAM" id="SSF81301">
    <property type="entry name" value="Nucleotidyltransferase"/>
    <property type="match status" value="1"/>
</dbReference>
<dbReference type="InterPro" id="IPR039498">
    <property type="entry name" value="NTP_transf_5"/>
</dbReference>
<dbReference type="Gene3D" id="3.30.460.40">
    <property type="match status" value="1"/>
</dbReference>
<organism evidence="1 2">
    <name type="scientific">Halobacillus amylolyticus</name>
    <dbReference type="NCBI Taxonomy" id="2932259"/>
    <lineage>
        <taxon>Bacteria</taxon>
        <taxon>Bacillati</taxon>
        <taxon>Bacillota</taxon>
        <taxon>Bacilli</taxon>
        <taxon>Bacillales</taxon>
        <taxon>Bacillaceae</taxon>
        <taxon>Halobacillus</taxon>
    </lineage>
</organism>
<protein>
    <submittedName>
        <fullName evidence="1">Nucleotidyltransferase family protein</fullName>
    </submittedName>
</protein>
<proteinExistence type="predicted"/>
<dbReference type="Pfam" id="PF14907">
    <property type="entry name" value="NTP_transf_5"/>
    <property type="match status" value="1"/>
</dbReference>
<keyword evidence="2" id="KW-1185">Reference proteome</keyword>